<dbReference type="Gene3D" id="3.40.50.1820">
    <property type="entry name" value="alpha/beta hydrolase"/>
    <property type="match status" value="1"/>
</dbReference>
<organism evidence="1 2">
    <name type="scientific">Carboxylicivirga mesophila</name>
    <dbReference type="NCBI Taxonomy" id="1166478"/>
    <lineage>
        <taxon>Bacteria</taxon>
        <taxon>Pseudomonadati</taxon>
        <taxon>Bacteroidota</taxon>
        <taxon>Bacteroidia</taxon>
        <taxon>Marinilabiliales</taxon>
        <taxon>Marinilabiliaceae</taxon>
        <taxon>Carboxylicivirga</taxon>
    </lineage>
</organism>
<dbReference type="PANTHER" id="PTHR36513">
    <property type="entry name" value="ABC TRANSMEMBRANE TYPE-1 DOMAIN-CONTAINING PROTEIN"/>
    <property type="match status" value="1"/>
</dbReference>
<evidence type="ECO:0000313" key="1">
    <source>
        <dbReference type="EMBL" id="MBS2211749.1"/>
    </source>
</evidence>
<name>A0ABS5K9Q1_9BACT</name>
<dbReference type="SUPFAM" id="SSF53474">
    <property type="entry name" value="alpha/beta-Hydrolases"/>
    <property type="match status" value="1"/>
</dbReference>
<proteinExistence type="predicted"/>
<gene>
    <name evidence="1" type="ORF">KEM09_10060</name>
</gene>
<protein>
    <submittedName>
        <fullName evidence="1">Alpha/beta hydrolase</fullName>
    </submittedName>
</protein>
<sequence>MEQFFFTNRSIITDNGAEKVDTSHSAGATMNLRFGFLNLETESYRLLPDVAIKNGNYQDVDYLTDKTQGSAAWFHQLYADMLKDDKKNDTLVFIHGFQCGFDCFIQNMQHLQKAYVENDDSNIARIVGFTWPSNNNILQYRADRADARYAGEAFARGWYKLLQFFSQVVGTDKRCGNGIHLLAHSLGGQVFEQMVHSVSKGPYAGIGQVFNEIILAAPDVQHDTFEKGKPLYRINDFCERLHVYTHKSDDALRISKYTKNFESRLGKNGPVSPFNIPNNVHVVDCTKISDQQTGREKLIDHWYYKNSATVIKDIGQVLNGADEDQNPQRTYMANQNKYLLK</sequence>
<dbReference type="Proteomes" id="UP000721861">
    <property type="component" value="Unassembled WGS sequence"/>
</dbReference>
<keyword evidence="1" id="KW-0378">Hydrolase</keyword>
<keyword evidence="2" id="KW-1185">Reference proteome</keyword>
<evidence type="ECO:0000313" key="2">
    <source>
        <dbReference type="Proteomes" id="UP000721861"/>
    </source>
</evidence>
<dbReference type="PANTHER" id="PTHR36513:SF1">
    <property type="entry name" value="TRANSMEMBRANE PROTEIN"/>
    <property type="match status" value="1"/>
</dbReference>
<dbReference type="Pfam" id="PF05990">
    <property type="entry name" value="DUF900"/>
    <property type="match status" value="1"/>
</dbReference>
<reference evidence="1 2" key="1">
    <citation type="journal article" date="2014" name="Int. J. Syst. Evol. Microbiol.">
        <title>Carboxylicivirga gen. nov. in the family Marinilabiliaceae with two novel species, Carboxylicivirga mesophila sp. nov. and Carboxylicivirga taeanensis sp. nov., and reclassification of Cytophaga fermentans as Saccharicrinis fermentans gen. nov., comb. nov.</title>
        <authorList>
            <person name="Yang S.H."/>
            <person name="Seo H.S."/>
            <person name="Woo J.H."/>
            <person name="Oh H.M."/>
            <person name="Jang H."/>
            <person name="Lee J.H."/>
            <person name="Kim S.J."/>
            <person name="Kwon K.K."/>
        </authorList>
    </citation>
    <scope>NUCLEOTIDE SEQUENCE [LARGE SCALE GENOMIC DNA]</scope>
    <source>
        <strain evidence="1 2">JCM 18290</strain>
    </source>
</reference>
<dbReference type="EMBL" id="JAGUCN010000010">
    <property type="protein sequence ID" value="MBS2211749.1"/>
    <property type="molecule type" value="Genomic_DNA"/>
</dbReference>
<dbReference type="GO" id="GO:0016787">
    <property type="term" value="F:hydrolase activity"/>
    <property type="evidence" value="ECO:0007669"/>
    <property type="project" value="UniProtKB-KW"/>
</dbReference>
<dbReference type="InterPro" id="IPR010297">
    <property type="entry name" value="DUF900_hydrolase"/>
</dbReference>
<dbReference type="InterPro" id="IPR029058">
    <property type="entry name" value="AB_hydrolase_fold"/>
</dbReference>
<dbReference type="RefSeq" id="WP_212228014.1">
    <property type="nucleotide sequence ID" value="NZ_JAGUCN010000010.1"/>
</dbReference>
<comment type="caution">
    <text evidence="1">The sequence shown here is derived from an EMBL/GenBank/DDBJ whole genome shotgun (WGS) entry which is preliminary data.</text>
</comment>
<accession>A0ABS5K9Q1</accession>